<sequence length="975" mass="110570">MEPMSALAISTAVLQFVDFGAKILSNATAIYKSRDGLPDNYIEIAQISRDLADLSRDVDATSRSLPGQVGGSNVSERIFRDLCNECQGISQELELNLSRIQINGTKRLARAKDSILSALKNASTGKRIDELLTRLGGIRQEMMMAMIVFIWKAATVNNQTVVQFTKQQEKLVETVGQANTTVREFSKTLTEIARCTTPQAQEQVRLISSHLWSSPLDLGFSAESLVSSGAPGDDSRTLEARTVEHIIQTLEFESITHRETAVSEAALETYNWVFGEPRDQLWSDFPAWLRGSSEKVYWVTGKPGSGKSTLMKYILKDPRMKQHLERWAGNVPLITNVFFSWNAGTDLQKSHEGLLRTLLCDCIQQRPKLVHTLFPKRRILFQLWGNNPISMPPLRIDELVDACKRLAAGSGDSYKLFTLIDGLDEFEEEEQNHSDLINLLRQLNHHSGIKICASSRPYNIFRDAFMQNPMLRLENLTRDDIQAYTARHFEESPGFRELRDLQPSQAVDLVNGVVTKAQGVFLWVSMVVRLLLRDLTEGDDLSDLQRTLGNLPQDLSMFFQKIWDRIDPKYHQEASHFFQIKEASRASGLILYAATLWFAEDKLASTGESRTGNHSRVWEPATAVPRLTRRLNSRTRGLLEIYEADDGARVDFLHRTARDWALENRNAILAASRSGYNAYLALLKGEATRIAPGSGITPCLRPREFSAYIGHILNCIYVINAQASPYEPEELVRALDCLEGGLIQLSHALRPGPPASHRKLFANPESLNRKFNLVGLVAQLPVDCYVKAKVQRDPRILWHQGLDTDAPSLLENLVFGGTKSYPSTIQIPGREESEENKLRRAELIKFIITNGEYRKELSREDVKRVRFRADVYGIMEGVLSVVPYKSLRTRRDDLDQVRTAHHQLWFSFTSEQGEEEEEEEEEEVEVEEIVIENLSPVTITPGRKEVKIWEQASVTPTRISRRKRFWLWITDIFCG</sequence>
<proteinExistence type="predicted"/>
<dbReference type="InterPro" id="IPR027417">
    <property type="entry name" value="P-loop_NTPase"/>
</dbReference>
<feature type="domain" description="DUF7791" evidence="3">
    <location>
        <begin position="565"/>
        <end position="670"/>
    </location>
</feature>
<evidence type="ECO:0000256" key="1">
    <source>
        <dbReference type="ARBA" id="ARBA00022737"/>
    </source>
</evidence>
<keyword evidence="5" id="KW-1185">Reference proteome</keyword>
<dbReference type="InterPro" id="IPR056693">
    <property type="entry name" value="DUF7791"/>
</dbReference>
<evidence type="ECO:0000313" key="5">
    <source>
        <dbReference type="Proteomes" id="UP001239445"/>
    </source>
</evidence>
<organism evidence="4 5">
    <name type="scientific">Echria macrotheca</name>
    <dbReference type="NCBI Taxonomy" id="438768"/>
    <lineage>
        <taxon>Eukaryota</taxon>
        <taxon>Fungi</taxon>
        <taxon>Dikarya</taxon>
        <taxon>Ascomycota</taxon>
        <taxon>Pezizomycotina</taxon>
        <taxon>Sordariomycetes</taxon>
        <taxon>Sordariomycetidae</taxon>
        <taxon>Sordariales</taxon>
        <taxon>Schizotheciaceae</taxon>
        <taxon>Echria</taxon>
    </lineage>
</organism>
<evidence type="ECO:0000259" key="3">
    <source>
        <dbReference type="Pfam" id="PF25053"/>
    </source>
</evidence>
<evidence type="ECO:0008006" key="6">
    <source>
        <dbReference type="Google" id="ProtNLM"/>
    </source>
</evidence>
<dbReference type="PANTHER" id="PTHR10039">
    <property type="entry name" value="AMELOGENIN"/>
    <property type="match status" value="1"/>
</dbReference>
<gene>
    <name evidence="4" type="ORF">QBC47DRAFT_369400</name>
</gene>
<name>A0AAJ0FGN3_9PEZI</name>
<dbReference type="Proteomes" id="UP001239445">
    <property type="component" value="Unassembled WGS sequence"/>
</dbReference>
<evidence type="ECO:0000313" key="4">
    <source>
        <dbReference type="EMBL" id="KAK1761219.1"/>
    </source>
</evidence>
<dbReference type="AlphaFoldDB" id="A0AAJ0FGN3"/>
<dbReference type="EMBL" id="MU839827">
    <property type="protein sequence ID" value="KAK1761219.1"/>
    <property type="molecule type" value="Genomic_DNA"/>
</dbReference>
<dbReference type="InterPro" id="IPR056884">
    <property type="entry name" value="NPHP3-like_N"/>
</dbReference>
<evidence type="ECO:0000259" key="2">
    <source>
        <dbReference type="Pfam" id="PF24883"/>
    </source>
</evidence>
<dbReference type="Gene3D" id="3.40.50.300">
    <property type="entry name" value="P-loop containing nucleotide triphosphate hydrolases"/>
    <property type="match status" value="1"/>
</dbReference>
<dbReference type="PANTHER" id="PTHR10039:SF5">
    <property type="entry name" value="NACHT DOMAIN-CONTAINING PROTEIN"/>
    <property type="match status" value="1"/>
</dbReference>
<accession>A0AAJ0FGN3</accession>
<reference evidence="4" key="1">
    <citation type="submission" date="2023-06" db="EMBL/GenBank/DDBJ databases">
        <title>Genome-scale phylogeny and comparative genomics of the fungal order Sordariales.</title>
        <authorList>
            <consortium name="Lawrence Berkeley National Laboratory"/>
            <person name="Hensen N."/>
            <person name="Bonometti L."/>
            <person name="Westerberg I."/>
            <person name="Brannstrom I.O."/>
            <person name="Guillou S."/>
            <person name="Cros-Aarteil S."/>
            <person name="Calhoun S."/>
            <person name="Haridas S."/>
            <person name="Kuo A."/>
            <person name="Mondo S."/>
            <person name="Pangilinan J."/>
            <person name="Riley R."/>
            <person name="Labutti K."/>
            <person name="Andreopoulos B."/>
            <person name="Lipzen A."/>
            <person name="Chen C."/>
            <person name="Yanf M."/>
            <person name="Daum C."/>
            <person name="Ng V."/>
            <person name="Clum A."/>
            <person name="Steindorff A."/>
            <person name="Ohm R."/>
            <person name="Martin F."/>
            <person name="Silar P."/>
            <person name="Natvig D."/>
            <person name="Lalanne C."/>
            <person name="Gautier V."/>
            <person name="Ament-Velasquez S.L."/>
            <person name="Kruys A."/>
            <person name="Hutchinson M.I."/>
            <person name="Powell A.J."/>
            <person name="Barry K."/>
            <person name="Miller A.N."/>
            <person name="Grigoriev I.V."/>
            <person name="Debuchy R."/>
            <person name="Gladieux P."/>
            <person name="Thoren M.H."/>
            <person name="Johannesson H."/>
        </authorList>
    </citation>
    <scope>NUCLEOTIDE SEQUENCE</scope>
    <source>
        <strain evidence="4">PSN4</strain>
    </source>
</reference>
<protein>
    <recommendedName>
        <fullName evidence="6">NACHT domain-containing protein</fullName>
    </recommendedName>
</protein>
<dbReference type="Pfam" id="PF24883">
    <property type="entry name" value="NPHP3_N"/>
    <property type="match status" value="1"/>
</dbReference>
<comment type="caution">
    <text evidence="4">The sequence shown here is derived from an EMBL/GenBank/DDBJ whole genome shotgun (WGS) entry which is preliminary data.</text>
</comment>
<keyword evidence="1" id="KW-0677">Repeat</keyword>
<dbReference type="Pfam" id="PF25053">
    <property type="entry name" value="DUF7791"/>
    <property type="match status" value="1"/>
</dbReference>
<feature type="domain" description="Nephrocystin 3-like N-terminal" evidence="2">
    <location>
        <begin position="283"/>
        <end position="456"/>
    </location>
</feature>
<dbReference type="SUPFAM" id="SSF52540">
    <property type="entry name" value="P-loop containing nucleoside triphosphate hydrolases"/>
    <property type="match status" value="1"/>
</dbReference>